<dbReference type="PRINTS" id="PR00081">
    <property type="entry name" value="GDHRDH"/>
</dbReference>
<dbReference type="SUPFAM" id="SSF51735">
    <property type="entry name" value="NAD(P)-binding Rossmann-fold domains"/>
    <property type="match status" value="1"/>
</dbReference>
<sequence>VDKKPLLNKVALVTGGAQGIGSFIVKRFLEEGASVIIADMDDDEFKKNFKKNTKNLLFIKADLTLSEDIDKVYRLIHAKFKKLNILVNNAAILDATPLNKLSMSRFNHVINNNLNSVLSVSLKFINVLKSKKENNKILNISSIMGVRGSKDSIPYSTAKGGVVNLTRCLAVDLAKFNINVNAICPGFINTRMALLPDGTGHEYETEMFKDVYLKHERIPLIRTGKSEDISGPALFLCSKDSDYITGQMLFVDGGISAIF</sequence>
<dbReference type="Gene3D" id="3.40.50.720">
    <property type="entry name" value="NAD(P)-binding Rossmann-like Domain"/>
    <property type="match status" value="1"/>
</dbReference>
<feature type="non-terminal residue" evidence="3">
    <location>
        <position position="1"/>
    </location>
</feature>
<dbReference type="InterPro" id="IPR036291">
    <property type="entry name" value="NAD(P)-bd_dom_sf"/>
</dbReference>
<dbReference type="PRINTS" id="PR00080">
    <property type="entry name" value="SDRFAMILY"/>
</dbReference>
<dbReference type="CDD" id="cd05233">
    <property type="entry name" value="SDR_c"/>
    <property type="match status" value="1"/>
</dbReference>
<dbReference type="PANTHER" id="PTHR42760:SF133">
    <property type="entry name" value="3-OXOACYL-[ACYL-CARRIER-PROTEIN] REDUCTASE"/>
    <property type="match status" value="1"/>
</dbReference>
<dbReference type="AlphaFoldDB" id="A0A382EC30"/>
<dbReference type="InterPro" id="IPR002347">
    <property type="entry name" value="SDR_fam"/>
</dbReference>
<proteinExistence type="inferred from homology"/>
<dbReference type="FunFam" id="3.40.50.720:FF:000084">
    <property type="entry name" value="Short-chain dehydrogenase reductase"/>
    <property type="match status" value="1"/>
</dbReference>
<evidence type="ECO:0000313" key="3">
    <source>
        <dbReference type="EMBL" id="SVB47427.1"/>
    </source>
</evidence>
<dbReference type="PANTHER" id="PTHR42760">
    <property type="entry name" value="SHORT-CHAIN DEHYDROGENASES/REDUCTASES FAMILY MEMBER"/>
    <property type="match status" value="1"/>
</dbReference>
<name>A0A382EC30_9ZZZZ</name>
<evidence type="ECO:0000256" key="1">
    <source>
        <dbReference type="ARBA" id="ARBA00006484"/>
    </source>
</evidence>
<dbReference type="InterPro" id="IPR020904">
    <property type="entry name" value="Sc_DH/Rdtase_CS"/>
</dbReference>
<gene>
    <name evidence="3" type="ORF">METZ01_LOCUS200281</name>
</gene>
<organism evidence="3">
    <name type="scientific">marine metagenome</name>
    <dbReference type="NCBI Taxonomy" id="408172"/>
    <lineage>
        <taxon>unclassified sequences</taxon>
        <taxon>metagenomes</taxon>
        <taxon>ecological metagenomes</taxon>
    </lineage>
</organism>
<accession>A0A382EC30</accession>
<comment type="similarity">
    <text evidence="1">Belongs to the short-chain dehydrogenases/reductases (SDR) family.</text>
</comment>
<keyword evidence="2" id="KW-0560">Oxidoreductase</keyword>
<dbReference type="Pfam" id="PF13561">
    <property type="entry name" value="adh_short_C2"/>
    <property type="match status" value="1"/>
</dbReference>
<evidence type="ECO:0000256" key="2">
    <source>
        <dbReference type="ARBA" id="ARBA00023002"/>
    </source>
</evidence>
<evidence type="ECO:0008006" key="4">
    <source>
        <dbReference type="Google" id="ProtNLM"/>
    </source>
</evidence>
<protein>
    <recommendedName>
        <fullName evidence="4">SDR family oxidoreductase</fullName>
    </recommendedName>
</protein>
<dbReference type="EMBL" id="UINC01043418">
    <property type="protein sequence ID" value="SVB47427.1"/>
    <property type="molecule type" value="Genomic_DNA"/>
</dbReference>
<dbReference type="PROSITE" id="PS00061">
    <property type="entry name" value="ADH_SHORT"/>
    <property type="match status" value="1"/>
</dbReference>
<dbReference type="GO" id="GO:0016616">
    <property type="term" value="F:oxidoreductase activity, acting on the CH-OH group of donors, NAD or NADP as acceptor"/>
    <property type="evidence" value="ECO:0007669"/>
    <property type="project" value="TreeGrafter"/>
</dbReference>
<reference evidence="3" key="1">
    <citation type="submission" date="2018-05" db="EMBL/GenBank/DDBJ databases">
        <authorList>
            <person name="Lanie J.A."/>
            <person name="Ng W.-L."/>
            <person name="Kazmierczak K.M."/>
            <person name="Andrzejewski T.M."/>
            <person name="Davidsen T.M."/>
            <person name="Wayne K.J."/>
            <person name="Tettelin H."/>
            <person name="Glass J.I."/>
            <person name="Rusch D."/>
            <person name="Podicherti R."/>
            <person name="Tsui H.-C.T."/>
            <person name="Winkler M.E."/>
        </authorList>
    </citation>
    <scope>NUCLEOTIDE SEQUENCE</scope>
</reference>